<accession>A0A0M3HNV2</accession>
<evidence type="ECO:0000313" key="2">
    <source>
        <dbReference type="WBParaSite" id="ALUE_0000344401-mRNA-1"/>
    </source>
</evidence>
<proteinExistence type="predicted"/>
<dbReference type="Proteomes" id="UP000036681">
    <property type="component" value="Unplaced"/>
</dbReference>
<keyword evidence="1" id="KW-1185">Reference proteome</keyword>
<dbReference type="WBParaSite" id="ALUE_0000344401-mRNA-1">
    <property type="protein sequence ID" value="ALUE_0000344401-mRNA-1"/>
    <property type="gene ID" value="ALUE_0000344401"/>
</dbReference>
<sequence length="115" mass="13018">MVANRHYFSRYIIVRIRAMSLIDLCAFDLPEAYIRRASAPQSQSSPSTDLRPAAVLERFAFPGEREVSQIGQAKKEQMRSKRAEKCTIPSRKIGMCECVCMLLARRAPLKLESGI</sequence>
<protein>
    <submittedName>
        <fullName evidence="2">Uncharacterized protein</fullName>
    </submittedName>
</protein>
<dbReference type="AlphaFoldDB" id="A0A0M3HNV2"/>
<reference evidence="2" key="1">
    <citation type="submission" date="2016-05" db="UniProtKB">
        <authorList>
            <consortium name="WormBaseParasite"/>
        </authorList>
    </citation>
    <scope>IDENTIFICATION</scope>
</reference>
<name>A0A0M3HNV2_ASCLU</name>
<evidence type="ECO:0000313" key="1">
    <source>
        <dbReference type="Proteomes" id="UP000036681"/>
    </source>
</evidence>
<organism evidence="1 2">
    <name type="scientific">Ascaris lumbricoides</name>
    <name type="common">Giant roundworm</name>
    <dbReference type="NCBI Taxonomy" id="6252"/>
    <lineage>
        <taxon>Eukaryota</taxon>
        <taxon>Metazoa</taxon>
        <taxon>Ecdysozoa</taxon>
        <taxon>Nematoda</taxon>
        <taxon>Chromadorea</taxon>
        <taxon>Rhabditida</taxon>
        <taxon>Spirurina</taxon>
        <taxon>Ascaridomorpha</taxon>
        <taxon>Ascaridoidea</taxon>
        <taxon>Ascarididae</taxon>
        <taxon>Ascaris</taxon>
    </lineage>
</organism>